<dbReference type="Proteomes" id="UP000830115">
    <property type="component" value="Chromosome"/>
</dbReference>
<organism evidence="1 2">
    <name type="scientific">Streptomyces halobius</name>
    <dbReference type="NCBI Taxonomy" id="2879846"/>
    <lineage>
        <taxon>Bacteria</taxon>
        <taxon>Bacillati</taxon>
        <taxon>Actinomycetota</taxon>
        <taxon>Actinomycetes</taxon>
        <taxon>Kitasatosporales</taxon>
        <taxon>Streptomycetaceae</taxon>
        <taxon>Streptomyces</taxon>
    </lineage>
</organism>
<dbReference type="EMBL" id="CP086322">
    <property type="protein sequence ID" value="UQA92362.1"/>
    <property type="molecule type" value="Genomic_DNA"/>
</dbReference>
<dbReference type="InterPro" id="IPR046342">
    <property type="entry name" value="CBS_dom_sf"/>
</dbReference>
<dbReference type="Gene3D" id="3.10.580.10">
    <property type="entry name" value="CBS-domain"/>
    <property type="match status" value="1"/>
</dbReference>
<gene>
    <name evidence="1" type="ORF">K9S39_11395</name>
</gene>
<dbReference type="RefSeq" id="WP_248863223.1">
    <property type="nucleotide sequence ID" value="NZ_CP086322.1"/>
</dbReference>
<protein>
    <recommendedName>
        <fullName evidence="3">CBS domain-containing protein</fullName>
    </recommendedName>
</protein>
<evidence type="ECO:0000313" key="2">
    <source>
        <dbReference type="Proteomes" id="UP000830115"/>
    </source>
</evidence>
<proteinExistence type="predicted"/>
<accession>A0ABY4M4H2</accession>
<keyword evidence="2" id="KW-1185">Reference proteome</keyword>
<evidence type="ECO:0008006" key="3">
    <source>
        <dbReference type="Google" id="ProtNLM"/>
    </source>
</evidence>
<name>A0ABY4M4H2_9ACTN</name>
<dbReference type="SUPFAM" id="SSF54631">
    <property type="entry name" value="CBS-domain pair"/>
    <property type="match status" value="1"/>
</dbReference>
<evidence type="ECO:0000313" key="1">
    <source>
        <dbReference type="EMBL" id="UQA92362.1"/>
    </source>
</evidence>
<sequence length="70" mass="7651">MRAGDPAEPYPTVCTDDDAVDAARLSVERRLPALLVLDRDGRPYAIVGERTRTAGAISAARLMEHFLDQP</sequence>
<reference evidence="1" key="1">
    <citation type="submission" date="2021-10" db="EMBL/GenBank/DDBJ databases">
        <title>Streptomyces nigrumlapis sp.nov.,an antimicrobial producing actinobacterium isolated from Black Gobi rocks.</title>
        <authorList>
            <person name="Wen Y."/>
            <person name="Zhang W."/>
            <person name="Liu X.G."/>
        </authorList>
    </citation>
    <scope>NUCLEOTIDE SEQUENCE</scope>
    <source>
        <strain evidence="1">ST13-2-2</strain>
    </source>
</reference>